<dbReference type="Gene3D" id="3.40.640.10">
    <property type="entry name" value="Type I PLP-dependent aspartate aminotransferase-like (Major domain)"/>
    <property type="match status" value="1"/>
</dbReference>
<evidence type="ECO:0000259" key="5">
    <source>
        <dbReference type="Pfam" id="PF00155"/>
    </source>
</evidence>
<keyword evidence="3" id="KW-0808">Transferase</keyword>
<name>A0ABP7Q4Q2_9SPHI</name>
<evidence type="ECO:0000256" key="2">
    <source>
        <dbReference type="ARBA" id="ARBA00010008"/>
    </source>
</evidence>
<organism evidence="6 7">
    <name type="scientific">Pedobacter ginsengiterrae</name>
    <dbReference type="NCBI Taxonomy" id="871696"/>
    <lineage>
        <taxon>Bacteria</taxon>
        <taxon>Pseudomonadati</taxon>
        <taxon>Bacteroidota</taxon>
        <taxon>Sphingobacteriia</taxon>
        <taxon>Sphingobacteriales</taxon>
        <taxon>Sphingobacteriaceae</taxon>
        <taxon>Pedobacter</taxon>
    </lineage>
</organism>
<sequence length="347" mass="38494">MDNKFKSITQPFSNTINVDGKDYLYFGGTAYLGIPQNQEFIDLYIDGIKKFGLNNGTSRSNNIQLGIYNEAEKEAAKRFLAEDALITSSGYLAAQLTVKTLSALGKVICAPSTHPALWQNQQPDTLSESFSEWKVKTIETINASAQSNWVLISNSMNNLFPEIYDFDFLEEVLPDKNILLIVDDSHGIGVNNHGLGAFSQLPKLKNVETVVVSSMAKALGVDAGLVLGSKEIIKKLKLSNTFVGASPPSAAGLYAFIYARDIYQKAWENLQKNIVHFNDAINLTWKFEQGFPAYLINYPNLAEDLLKHQILISSFPYPAPTDKPLNRIVLSSWHTDADIKILILALK</sequence>
<keyword evidence="4" id="KW-0663">Pyridoxal phosphate</keyword>
<comment type="cofactor">
    <cofactor evidence="1">
        <name>pyridoxal 5'-phosphate</name>
        <dbReference type="ChEBI" id="CHEBI:597326"/>
    </cofactor>
</comment>
<accession>A0ABP7Q4Q2</accession>
<dbReference type="InterPro" id="IPR015421">
    <property type="entry name" value="PyrdxlP-dep_Trfase_major"/>
</dbReference>
<dbReference type="Pfam" id="PF00155">
    <property type="entry name" value="Aminotran_1_2"/>
    <property type="match status" value="1"/>
</dbReference>
<comment type="similarity">
    <text evidence="2">Belongs to the class-II pyridoxal-phosphate-dependent aminotransferase family. BioF subfamily.</text>
</comment>
<dbReference type="InterPro" id="IPR050087">
    <property type="entry name" value="AON_synthase_class-II"/>
</dbReference>
<dbReference type="InterPro" id="IPR015422">
    <property type="entry name" value="PyrdxlP-dep_Trfase_small"/>
</dbReference>
<dbReference type="RefSeq" id="WP_316754942.1">
    <property type="nucleotide sequence ID" value="NZ_BAABAK010000015.1"/>
</dbReference>
<reference evidence="7" key="1">
    <citation type="journal article" date="2019" name="Int. J. Syst. Evol. Microbiol.">
        <title>The Global Catalogue of Microorganisms (GCM) 10K type strain sequencing project: providing services to taxonomists for standard genome sequencing and annotation.</title>
        <authorList>
            <consortium name="The Broad Institute Genomics Platform"/>
            <consortium name="The Broad Institute Genome Sequencing Center for Infectious Disease"/>
            <person name="Wu L."/>
            <person name="Ma J."/>
        </authorList>
    </citation>
    <scope>NUCLEOTIDE SEQUENCE [LARGE SCALE GENOMIC DNA]</scope>
    <source>
        <strain evidence="7">JCM 17338</strain>
    </source>
</reference>
<keyword evidence="7" id="KW-1185">Reference proteome</keyword>
<protein>
    <submittedName>
        <fullName evidence="6">8-amino-7-oxononanoate synthase</fullName>
    </submittedName>
</protein>
<dbReference type="EMBL" id="BAABAK010000015">
    <property type="protein sequence ID" value="GAA3975066.1"/>
    <property type="molecule type" value="Genomic_DNA"/>
</dbReference>
<dbReference type="Gene3D" id="3.90.1150.10">
    <property type="entry name" value="Aspartate Aminotransferase, domain 1"/>
    <property type="match status" value="1"/>
</dbReference>
<dbReference type="Proteomes" id="UP001501081">
    <property type="component" value="Unassembled WGS sequence"/>
</dbReference>
<dbReference type="PANTHER" id="PTHR13693">
    <property type="entry name" value="CLASS II AMINOTRANSFERASE/8-AMINO-7-OXONONANOATE SYNTHASE"/>
    <property type="match status" value="1"/>
</dbReference>
<feature type="domain" description="Aminotransferase class I/classII large" evidence="5">
    <location>
        <begin position="56"/>
        <end position="342"/>
    </location>
</feature>
<gene>
    <name evidence="6" type="primary">bioF</name>
    <name evidence="6" type="ORF">GCM10022246_29370</name>
</gene>
<dbReference type="SUPFAM" id="SSF53383">
    <property type="entry name" value="PLP-dependent transferases"/>
    <property type="match status" value="1"/>
</dbReference>
<comment type="caution">
    <text evidence="6">The sequence shown here is derived from an EMBL/GenBank/DDBJ whole genome shotgun (WGS) entry which is preliminary data.</text>
</comment>
<evidence type="ECO:0000256" key="1">
    <source>
        <dbReference type="ARBA" id="ARBA00001933"/>
    </source>
</evidence>
<evidence type="ECO:0000313" key="6">
    <source>
        <dbReference type="EMBL" id="GAA3975066.1"/>
    </source>
</evidence>
<evidence type="ECO:0000256" key="4">
    <source>
        <dbReference type="ARBA" id="ARBA00022898"/>
    </source>
</evidence>
<evidence type="ECO:0000313" key="7">
    <source>
        <dbReference type="Proteomes" id="UP001501081"/>
    </source>
</evidence>
<dbReference type="InterPro" id="IPR015424">
    <property type="entry name" value="PyrdxlP-dep_Trfase"/>
</dbReference>
<dbReference type="PANTHER" id="PTHR13693:SF77">
    <property type="entry name" value="8-AMINO-7-OXONONANOATE SYNTHASE"/>
    <property type="match status" value="1"/>
</dbReference>
<evidence type="ECO:0000256" key="3">
    <source>
        <dbReference type="ARBA" id="ARBA00022679"/>
    </source>
</evidence>
<dbReference type="InterPro" id="IPR004839">
    <property type="entry name" value="Aminotransferase_I/II_large"/>
</dbReference>
<proteinExistence type="inferred from homology"/>